<name>A0AAD8T978_LOLMU</name>
<gene>
    <name evidence="2" type="ORF">QYE76_039068</name>
</gene>
<reference evidence="2" key="1">
    <citation type="submission" date="2023-07" db="EMBL/GenBank/DDBJ databases">
        <title>A chromosome-level genome assembly of Lolium multiflorum.</title>
        <authorList>
            <person name="Chen Y."/>
            <person name="Copetti D."/>
            <person name="Kolliker R."/>
            <person name="Studer B."/>
        </authorList>
    </citation>
    <scope>NUCLEOTIDE SEQUENCE</scope>
    <source>
        <strain evidence="2">02402/16</strain>
        <tissue evidence="2">Leaf</tissue>
    </source>
</reference>
<feature type="signal peptide" evidence="1">
    <location>
        <begin position="1"/>
        <end position="26"/>
    </location>
</feature>
<dbReference type="AlphaFoldDB" id="A0AAD8T978"/>
<evidence type="ECO:0000256" key="1">
    <source>
        <dbReference type="SAM" id="SignalP"/>
    </source>
</evidence>
<organism evidence="2 3">
    <name type="scientific">Lolium multiflorum</name>
    <name type="common">Italian ryegrass</name>
    <name type="synonym">Lolium perenne subsp. multiflorum</name>
    <dbReference type="NCBI Taxonomy" id="4521"/>
    <lineage>
        <taxon>Eukaryota</taxon>
        <taxon>Viridiplantae</taxon>
        <taxon>Streptophyta</taxon>
        <taxon>Embryophyta</taxon>
        <taxon>Tracheophyta</taxon>
        <taxon>Spermatophyta</taxon>
        <taxon>Magnoliopsida</taxon>
        <taxon>Liliopsida</taxon>
        <taxon>Poales</taxon>
        <taxon>Poaceae</taxon>
        <taxon>BOP clade</taxon>
        <taxon>Pooideae</taxon>
        <taxon>Poodae</taxon>
        <taxon>Poeae</taxon>
        <taxon>Poeae Chloroplast Group 2 (Poeae type)</taxon>
        <taxon>Loliodinae</taxon>
        <taxon>Loliinae</taxon>
        <taxon>Lolium</taxon>
    </lineage>
</organism>
<accession>A0AAD8T978</accession>
<evidence type="ECO:0000313" key="3">
    <source>
        <dbReference type="Proteomes" id="UP001231189"/>
    </source>
</evidence>
<proteinExistence type="predicted"/>
<dbReference type="Proteomes" id="UP001231189">
    <property type="component" value="Unassembled WGS sequence"/>
</dbReference>
<feature type="chain" id="PRO_5042087383" evidence="1">
    <location>
        <begin position="27"/>
        <end position="103"/>
    </location>
</feature>
<keyword evidence="1" id="KW-0732">Signal</keyword>
<dbReference type="EMBL" id="JAUUTY010000002">
    <property type="protein sequence ID" value="KAK1678220.1"/>
    <property type="molecule type" value="Genomic_DNA"/>
</dbReference>
<comment type="caution">
    <text evidence="2">The sequence shown here is derived from an EMBL/GenBank/DDBJ whole genome shotgun (WGS) entry which is preliminary data.</text>
</comment>
<protein>
    <submittedName>
        <fullName evidence="2">Uncharacterized protein</fullName>
    </submittedName>
</protein>
<sequence>MYWHIFSIYYSIKLLALLPECYLSRAHPSHVGLDKGFGFSKHFFTKYKPDYKVGRGQLGCTCSIKAKKASIRVRMTIKVIPKANLRSGIYLDEEMHGLTHMKS</sequence>
<evidence type="ECO:0000313" key="2">
    <source>
        <dbReference type="EMBL" id="KAK1678220.1"/>
    </source>
</evidence>
<keyword evidence="3" id="KW-1185">Reference proteome</keyword>